<dbReference type="SUPFAM" id="SSF161098">
    <property type="entry name" value="MetI-like"/>
    <property type="match status" value="1"/>
</dbReference>
<comment type="similarity">
    <text evidence="8">Belongs to the binding-protein-dependent transport system permease family.</text>
</comment>
<dbReference type="AlphaFoldDB" id="A0AAE3NSL7"/>
<evidence type="ECO:0000313" key="10">
    <source>
        <dbReference type="EMBL" id="MDF0600195.1"/>
    </source>
</evidence>
<keyword evidence="2 8" id="KW-0813">Transport</keyword>
<feature type="transmembrane region" description="Helical" evidence="8">
    <location>
        <begin position="100"/>
        <end position="124"/>
    </location>
</feature>
<name>A0AAE3NSL7_9RHOB</name>
<dbReference type="InterPro" id="IPR035906">
    <property type="entry name" value="MetI-like_sf"/>
</dbReference>
<keyword evidence="7 8" id="KW-0472">Membrane</keyword>
<keyword evidence="3" id="KW-1003">Cell membrane</keyword>
<comment type="subcellular location">
    <subcellularLocation>
        <location evidence="1">Cell inner membrane</location>
        <topology evidence="1">Multi-pass membrane protein</topology>
    </subcellularLocation>
    <subcellularLocation>
        <location evidence="8">Cell membrane</location>
        <topology evidence="8">Multi-pass membrane protein</topology>
    </subcellularLocation>
</comment>
<evidence type="ECO:0000256" key="4">
    <source>
        <dbReference type="ARBA" id="ARBA00022519"/>
    </source>
</evidence>
<feature type="domain" description="ABC transmembrane type-1" evidence="9">
    <location>
        <begin position="65"/>
        <end position="253"/>
    </location>
</feature>
<dbReference type="Gene3D" id="1.10.3720.10">
    <property type="entry name" value="MetI-like"/>
    <property type="match status" value="1"/>
</dbReference>
<accession>A0AAE3NSL7</accession>
<dbReference type="InterPro" id="IPR000515">
    <property type="entry name" value="MetI-like"/>
</dbReference>
<dbReference type="PANTHER" id="PTHR43357">
    <property type="entry name" value="INNER MEMBRANE ABC TRANSPORTER PERMEASE PROTEIN YDCV"/>
    <property type="match status" value="1"/>
</dbReference>
<evidence type="ECO:0000256" key="6">
    <source>
        <dbReference type="ARBA" id="ARBA00022989"/>
    </source>
</evidence>
<evidence type="ECO:0000256" key="2">
    <source>
        <dbReference type="ARBA" id="ARBA00022448"/>
    </source>
</evidence>
<keyword evidence="5 8" id="KW-0812">Transmembrane</keyword>
<gene>
    <name evidence="10" type="ORF">P1J78_05585</name>
</gene>
<keyword evidence="11" id="KW-1185">Reference proteome</keyword>
<dbReference type="GO" id="GO:0055085">
    <property type="term" value="P:transmembrane transport"/>
    <property type="evidence" value="ECO:0007669"/>
    <property type="project" value="InterPro"/>
</dbReference>
<evidence type="ECO:0000256" key="3">
    <source>
        <dbReference type="ARBA" id="ARBA00022475"/>
    </source>
</evidence>
<feature type="transmembrane region" description="Helical" evidence="8">
    <location>
        <begin position="12"/>
        <end position="34"/>
    </location>
</feature>
<evidence type="ECO:0000256" key="5">
    <source>
        <dbReference type="ARBA" id="ARBA00022692"/>
    </source>
</evidence>
<sequence>MSAARLRSVAMYALAALILCYMLAPLLLVFPMSLTSGNTLQFPVRGYSLRWYEELIADGRWLAALKVSMIVGALSTLLALTLGIPAAIALAWGRFPGKRIVSAILAAPIVTPIVIVGVAAYFFFSRIGLVGDRVSIALIHAAIALPVVVSTVAASLTTFDRNLLRASASLGAGTLRGFFEILLPLIAPGVAAGAIIAFIISFDEVVVASFLSVGADRTLPRMIFSGVRESVSPAVAAVSVVLMTFSALLLALLGWLQSRGRRRGR</sequence>
<dbReference type="GO" id="GO:0005886">
    <property type="term" value="C:plasma membrane"/>
    <property type="evidence" value="ECO:0007669"/>
    <property type="project" value="UniProtKB-SubCell"/>
</dbReference>
<dbReference type="RefSeq" id="WP_275566339.1">
    <property type="nucleotide sequence ID" value="NZ_JARGYC010000010.1"/>
</dbReference>
<comment type="caution">
    <text evidence="10">The sequence shown here is derived from an EMBL/GenBank/DDBJ whole genome shotgun (WGS) entry which is preliminary data.</text>
</comment>
<evidence type="ECO:0000256" key="7">
    <source>
        <dbReference type="ARBA" id="ARBA00023136"/>
    </source>
</evidence>
<dbReference type="EMBL" id="JARGYC010000010">
    <property type="protein sequence ID" value="MDF0600195.1"/>
    <property type="molecule type" value="Genomic_DNA"/>
</dbReference>
<protein>
    <submittedName>
        <fullName evidence="10">ABC transporter permease</fullName>
    </submittedName>
</protein>
<reference evidence="10" key="1">
    <citation type="submission" date="2023-03" db="EMBL/GenBank/DDBJ databases">
        <title>Multiphase analysis and comparison of six strains from genera Psychromarinibacter, Lutimaribacter, and Maritimibacter, including a novel species: Psychromarinibacter sediminicola sp. nov.</title>
        <authorList>
            <person name="Wang Y.-H."/>
            <person name="Ye M.-Q."/>
            <person name="Du Z.-J."/>
        </authorList>
    </citation>
    <scope>NUCLEOTIDE SEQUENCE</scope>
    <source>
        <strain evidence="10">C21-152</strain>
    </source>
</reference>
<evidence type="ECO:0000259" key="9">
    <source>
        <dbReference type="PROSITE" id="PS50928"/>
    </source>
</evidence>
<evidence type="ECO:0000256" key="1">
    <source>
        <dbReference type="ARBA" id="ARBA00004429"/>
    </source>
</evidence>
<proteinExistence type="inferred from homology"/>
<feature type="transmembrane region" description="Helical" evidence="8">
    <location>
        <begin position="136"/>
        <end position="157"/>
    </location>
</feature>
<keyword evidence="4" id="KW-0997">Cell inner membrane</keyword>
<evidence type="ECO:0000256" key="8">
    <source>
        <dbReference type="RuleBase" id="RU363032"/>
    </source>
</evidence>
<dbReference type="Pfam" id="PF00528">
    <property type="entry name" value="BPD_transp_1"/>
    <property type="match status" value="1"/>
</dbReference>
<feature type="transmembrane region" description="Helical" evidence="8">
    <location>
        <begin position="69"/>
        <end position="93"/>
    </location>
</feature>
<dbReference type="Proteomes" id="UP001220964">
    <property type="component" value="Unassembled WGS sequence"/>
</dbReference>
<dbReference type="PROSITE" id="PS50928">
    <property type="entry name" value="ABC_TM1"/>
    <property type="match status" value="1"/>
</dbReference>
<dbReference type="PANTHER" id="PTHR43357:SF4">
    <property type="entry name" value="INNER MEMBRANE ABC TRANSPORTER PERMEASE PROTEIN YDCV"/>
    <property type="match status" value="1"/>
</dbReference>
<keyword evidence="6 8" id="KW-1133">Transmembrane helix</keyword>
<feature type="transmembrane region" description="Helical" evidence="8">
    <location>
        <begin position="178"/>
        <end position="202"/>
    </location>
</feature>
<dbReference type="CDD" id="cd06261">
    <property type="entry name" value="TM_PBP2"/>
    <property type="match status" value="1"/>
</dbReference>
<organism evidence="10 11">
    <name type="scientific">Psychromarinibacter sediminicola</name>
    <dbReference type="NCBI Taxonomy" id="3033385"/>
    <lineage>
        <taxon>Bacteria</taxon>
        <taxon>Pseudomonadati</taxon>
        <taxon>Pseudomonadota</taxon>
        <taxon>Alphaproteobacteria</taxon>
        <taxon>Rhodobacterales</taxon>
        <taxon>Paracoccaceae</taxon>
        <taxon>Psychromarinibacter</taxon>
    </lineage>
</organism>
<evidence type="ECO:0000313" key="11">
    <source>
        <dbReference type="Proteomes" id="UP001220964"/>
    </source>
</evidence>
<feature type="transmembrane region" description="Helical" evidence="8">
    <location>
        <begin position="234"/>
        <end position="256"/>
    </location>
</feature>